<dbReference type="Proteomes" id="UP001611383">
    <property type="component" value="Chromosome"/>
</dbReference>
<evidence type="ECO:0000313" key="2">
    <source>
        <dbReference type="Proteomes" id="UP001611383"/>
    </source>
</evidence>
<protein>
    <submittedName>
        <fullName evidence="1">Uncharacterized protein</fullName>
    </submittedName>
</protein>
<evidence type="ECO:0000313" key="1">
    <source>
        <dbReference type="EMBL" id="WNG49768.1"/>
    </source>
</evidence>
<dbReference type="RefSeq" id="WP_395808073.1">
    <property type="nucleotide sequence ID" value="NZ_CP043494.1"/>
</dbReference>
<reference evidence="1 2" key="1">
    <citation type="submission" date="2019-08" db="EMBL/GenBank/DDBJ databases">
        <title>Archangium and Cystobacter genomes.</title>
        <authorList>
            <person name="Chen I.-C.K."/>
            <person name="Wielgoss S."/>
        </authorList>
    </citation>
    <scope>NUCLEOTIDE SEQUENCE [LARGE SCALE GENOMIC DNA]</scope>
    <source>
        <strain evidence="1 2">Cbm 6</strain>
    </source>
</reference>
<keyword evidence="2" id="KW-1185">Reference proteome</keyword>
<gene>
    <name evidence="1" type="ORF">F0U60_40875</name>
</gene>
<organism evidence="1 2">
    <name type="scientific">Archangium minus</name>
    <dbReference type="NCBI Taxonomy" id="83450"/>
    <lineage>
        <taxon>Bacteria</taxon>
        <taxon>Pseudomonadati</taxon>
        <taxon>Myxococcota</taxon>
        <taxon>Myxococcia</taxon>
        <taxon>Myxococcales</taxon>
        <taxon>Cystobacterineae</taxon>
        <taxon>Archangiaceae</taxon>
        <taxon>Archangium</taxon>
    </lineage>
</organism>
<name>A0ABY9X2Z5_9BACT</name>
<accession>A0ABY9X2Z5</accession>
<proteinExistence type="predicted"/>
<dbReference type="EMBL" id="CP043494">
    <property type="protein sequence ID" value="WNG49768.1"/>
    <property type="molecule type" value="Genomic_DNA"/>
</dbReference>
<sequence length="154" mass="18202">MTEIDRLLESARAIVEAWKRTNPQGKPGQEQIRRFNELLEQLHQSGWDYVLGCENELPDENLPARYLRRREQVLDELQDELASIASRYRGSQEGSEAEQKAISDYQQVVEELFRIGHWSEVIEPDSELPDKHMPQIYKDARRKRIEEYRATHKP</sequence>